<dbReference type="Proteomes" id="UP000836387">
    <property type="component" value="Unassembled WGS sequence"/>
</dbReference>
<keyword evidence="2" id="KW-1185">Reference proteome</keyword>
<name>A0ACA9TEN7_BIOOC</name>
<organism evidence="1 2">
    <name type="scientific">Clonostachys rosea f. rosea IK726</name>
    <dbReference type="NCBI Taxonomy" id="1349383"/>
    <lineage>
        <taxon>Eukaryota</taxon>
        <taxon>Fungi</taxon>
        <taxon>Dikarya</taxon>
        <taxon>Ascomycota</taxon>
        <taxon>Pezizomycotina</taxon>
        <taxon>Sordariomycetes</taxon>
        <taxon>Hypocreomycetidae</taxon>
        <taxon>Hypocreales</taxon>
        <taxon>Bionectriaceae</taxon>
        <taxon>Clonostachys</taxon>
    </lineage>
</organism>
<reference evidence="1" key="2">
    <citation type="submission" date="2021-10" db="EMBL/GenBank/DDBJ databases">
        <authorList>
            <person name="Piombo E."/>
        </authorList>
    </citation>
    <scope>NUCLEOTIDE SEQUENCE</scope>
</reference>
<proteinExistence type="predicted"/>
<protein>
    <submittedName>
        <fullName evidence="1">Uncharacterized protein</fullName>
    </submittedName>
</protein>
<dbReference type="EMBL" id="CADEHS020000003">
    <property type="protein sequence ID" value="CAG9939399.1"/>
    <property type="molecule type" value="Genomic_DNA"/>
</dbReference>
<evidence type="ECO:0000313" key="2">
    <source>
        <dbReference type="Proteomes" id="UP000836387"/>
    </source>
</evidence>
<sequence>MSPSKSTTCWKPSPPTEKCKLRGGTPRRPVMEALTPEPDDLSSSQEEVAHAEKMLAEHLRLPLNLHSMINAILQLPEASDASHALDDNLRAALSKKSIQEQQRIRWFADILHHHCEVLSTGSPQKSKDSHSNEAEMDDEKEEDSSPDSSPQQPLPRQAPPMHNPAETPDENIQEEDRKEPPSSSVQRTKDVAPHNTPAVACQERQACKSAPPSAQPSGTEKKESMQSPPEQIEDDVASHTSTAVASQEGTGCGSSQPSTQPSGTEKEEPMQSPPAQIRDDVVSHTSTAVASQEGSGCGPSQPCTQPSGTEEEESMQSPPEQIQEVVSHTSTAVARQGRKASGTEKPVLLETEPQSASETTANTTETTSATTPPRKPLPGQAKQAKQATWETLDLSLVKKPVQELINASWKRVSSFCSQDQRIATETHDALLSMIQSKHEENLAWSDGSEWRSLLEAGHTEQWQGTFRHALIVMGFTRWHASQVGILRADSKMNKREASSEVTDRIVGTEPKKDGQKGEWLRQRKNISTDLDRGRKWIILTDKFGLGIFLENPWQLAKASKNTLDTLINELPNCSERISLLQLLTEQMTLLQENGKMDEKSFLKGLRSKKLPQPVQVREGLSIKPEFLKDRATANTLFIKDQKIKVDKEAIEALKSTAWLSDSVIVACLHLCDRLPFVRVGFSVPIHQQRNSHKRMPRPFEMAVKKIAAWHKEAEGSAKLVSFFPLFLNQNHFTLLEVNERDGCIYHYDSLSEVGAVEFDTETPGDEISDVEEACKNAFPTFEYVKQAGLQQDDTHSCGAIVIRHARYRMMGLPVPSGGLDRASAKQLRSEALDVLASAWQSGKMINAPQPSKKRTNAGEDVRGSSQKKRKTGS</sequence>
<comment type="caution">
    <text evidence="1">The sequence shown here is derived from an EMBL/GenBank/DDBJ whole genome shotgun (WGS) entry which is preliminary data.</text>
</comment>
<gene>
    <name evidence="1" type="ORF">CRV2_00007836</name>
</gene>
<accession>A0ACA9TEN7</accession>
<reference evidence="1" key="1">
    <citation type="submission" date="2020-04" db="EMBL/GenBank/DDBJ databases">
        <authorList>
            <person name="Broberg M."/>
        </authorList>
    </citation>
    <scope>NUCLEOTIDE SEQUENCE</scope>
</reference>
<evidence type="ECO:0000313" key="1">
    <source>
        <dbReference type="EMBL" id="CAG9939399.1"/>
    </source>
</evidence>